<comment type="caution">
    <text evidence="2">The sequence shown here is derived from an EMBL/GenBank/DDBJ whole genome shotgun (WGS) entry which is preliminary data.</text>
</comment>
<evidence type="ECO:0000256" key="1">
    <source>
        <dbReference type="SAM" id="MobiDB-lite"/>
    </source>
</evidence>
<feature type="compositionally biased region" description="Polar residues" evidence="1">
    <location>
        <begin position="176"/>
        <end position="187"/>
    </location>
</feature>
<gene>
    <name evidence="2" type="ORF">IM811_017190</name>
</gene>
<feature type="region of interest" description="Disordered" evidence="1">
    <location>
        <begin position="112"/>
        <end position="187"/>
    </location>
</feature>
<evidence type="ECO:0000313" key="3">
    <source>
        <dbReference type="Proteomes" id="UP000616885"/>
    </source>
</evidence>
<accession>A0A8H7K8X6</accession>
<dbReference type="EMBL" id="JADCTT010000008">
    <property type="protein sequence ID" value="KAF9749395.1"/>
    <property type="molecule type" value="Genomic_DNA"/>
</dbReference>
<organism evidence="2 3">
    <name type="scientific">Bionectria ochroleuca</name>
    <name type="common">Gliocladium roseum</name>
    <dbReference type="NCBI Taxonomy" id="29856"/>
    <lineage>
        <taxon>Eukaryota</taxon>
        <taxon>Fungi</taxon>
        <taxon>Dikarya</taxon>
        <taxon>Ascomycota</taxon>
        <taxon>Pezizomycotina</taxon>
        <taxon>Sordariomycetes</taxon>
        <taxon>Hypocreomycetidae</taxon>
        <taxon>Hypocreales</taxon>
        <taxon>Bionectriaceae</taxon>
        <taxon>Clonostachys</taxon>
    </lineage>
</organism>
<name>A0A8H7K8X6_BIOOC</name>
<sequence length="187" mass="19957">MYGFPSNVFPSYIENGVSPSPLHPGPVTGQTSPGHYHLEGGRSRFASTAGIMQESPRHIPAQEIPRRHSTIEASQTADMDAFSLSSVPEGRSGAMNNYLSAHSFMSPIQGNGGVSEHGTTFPSPPATKHSHQHAGMGLTQPKAEPDTLANGLPASQSFTLDNSWNNLDGLDDTQEDFPSTISREAFP</sequence>
<feature type="compositionally biased region" description="Polar residues" evidence="1">
    <location>
        <begin position="153"/>
        <end position="166"/>
    </location>
</feature>
<dbReference type="Proteomes" id="UP000616885">
    <property type="component" value="Unassembled WGS sequence"/>
</dbReference>
<protein>
    <submittedName>
        <fullName evidence="2">Uncharacterized protein</fullName>
    </submittedName>
</protein>
<dbReference type="AlphaFoldDB" id="A0A8H7K8X6"/>
<proteinExistence type="predicted"/>
<reference evidence="2" key="1">
    <citation type="submission" date="2020-10" db="EMBL/GenBank/DDBJ databases">
        <title>High-Quality Genome Resource of Clonostachys rosea strain S41 by Oxford Nanopore Long-Read Sequencing.</title>
        <authorList>
            <person name="Wang H."/>
        </authorList>
    </citation>
    <scope>NUCLEOTIDE SEQUENCE</scope>
    <source>
        <strain evidence="2">S41</strain>
    </source>
</reference>
<evidence type="ECO:0000313" key="2">
    <source>
        <dbReference type="EMBL" id="KAF9749395.1"/>
    </source>
</evidence>